<evidence type="ECO:0000256" key="1">
    <source>
        <dbReference type="SAM" id="Phobius"/>
    </source>
</evidence>
<keyword evidence="1" id="KW-1133">Transmembrane helix</keyword>
<protein>
    <submittedName>
        <fullName evidence="3">Uncharacterized protein</fullName>
    </submittedName>
</protein>
<reference evidence="2" key="2">
    <citation type="submission" date="2022-01" db="EMBL/GenBank/DDBJ databases">
        <title>Novel bile acid biosynthetic pathways are enriched in the microbiome of centenarians.</title>
        <authorList>
            <person name="Sato Y."/>
            <person name="Atarashi K."/>
            <person name="Plichta R.D."/>
            <person name="Arai Y."/>
            <person name="Sasajima S."/>
            <person name="Kearney M.S."/>
            <person name="Suda W."/>
            <person name="Takeshita K."/>
            <person name="Sasaki T."/>
            <person name="Okamoto S."/>
            <person name="Skelly N.A."/>
            <person name="Okamura Y."/>
            <person name="Vlamakis H."/>
            <person name="Li Y."/>
            <person name="Tanoue T."/>
            <person name="Takei H."/>
            <person name="Nittono H."/>
            <person name="Narushima S."/>
            <person name="Irie J."/>
            <person name="Itoh H."/>
            <person name="Moriya K."/>
            <person name="Sugiura Y."/>
            <person name="Suematsu M."/>
            <person name="Moritoki N."/>
            <person name="Shibata S."/>
            <person name="Littman R.D."/>
            <person name="Fischbach A.M."/>
            <person name="Uwamino Y."/>
            <person name="Inoue T."/>
            <person name="Honda A."/>
            <person name="Hattori M."/>
            <person name="Murai T."/>
            <person name="Xavier J.R."/>
            <person name="Hirose N."/>
            <person name="Honda K."/>
        </authorList>
    </citation>
    <scope>NUCLEOTIDE SEQUENCE</scope>
    <source>
        <strain evidence="2">CE91-St3</strain>
    </source>
</reference>
<dbReference type="OrthoDB" id="1099775at2"/>
<evidence type="ECO:0000313" key="2">
    <source>
        <dbReference type="EMBL" id="GKH70363.1"/>
    </source>
</evidence>
<feature type="transmembrane region" description="Helical" evidence="1">
    <location>
        <begin position="40"/>
        <end position="60"/>
    </location>
</feature>
<dbReference type="Proteomes" id="UP001055114">
    <property type="component" value="Unassembled WGS sequence"/>
</dbReference>
<gene>
    <name evidence="2" type="ORF">CE91St3_02260</name>
    <name evidence="3" type="ORF">GMD92_00520</name>
</gene>
<dbReference type="EMBL" id="WNDA01000001">
    <property type="protein sequence ID" value="MTU67599.1"/>
    <property type="molecule type" value="Genomic_DNA"/>
</dbReference>
<evidence type="ECO:0000313" key="3">
    <source>
        <dbReference type="EMBL" id="MTU67599.1"/>
    </source>
</evidence>
<organism evidence="3 4">
    <name type="scientific">Parabacteroides merdae</name>
    <dbReference type="NCBI Taxonomy" id="46503"/>
    <lineage>
        <taxon>Bacteria</taxon>
        <taxon>Pseudomonadati</taxon>
        <taxon>Bacteroidota</taxon>
        <taxon>Bacteroidia</taxon>
        <taxon>Bacteroidales</taxon>
        <taxon>Tannerellaceae</taxon>
        <taxon>Parabacteroides</taxon>
    </lineage>
</organism>
<evidence type="ECO:0000313" key="4">
    <source>
        <dbReference type="Proteomes" id="UP000448908"/>
    </source>
</evidence>
<proteinExistence type="predicted"/>
<accession>A0A3R5Z347</accession>
<reference evidence="3 4" key="1">
    <citation type="journal article" date="2019" name="Nat. Med.">
        <title>A library of human gut bacterial isolates paired with longitudinal multiomics data enables mechanistic microbiome research.</title>
        <authorList>
            <person name="Poyet M."/>
            <person name="Groussin M."/>
            <person name="Gibbons S.M."/>
            <person name="Avila-Pacheco J."/>
            <person name="Jiang X."/>
            <person name="Kearney S.M."/>
            <person name="Perrotta A.R."/>
            <person name="Berdy B."/>
            <person name="Zhao S."/>
            <person name="Lieberman T.D."/>
            <person name="Swanson P.K."/>
            <person name="Smith M."/>
            <person name="Roesemann S."/>
            <person name="Alexander J.E."/>
            <person name="Rich S.A."/>
            <person name="Livny J."/>
            <person name="Vlamakis H."/>
            <person name="Clish C."/>
            <person name="Bullock K."/>
            <person name="Deik A."/>
            <person name="Scott J."/>
            <person name="Pierce K.A."/>
            <person name="Xavier R.J."/>
            <person name="Alm E.J."/>
        </authorList>
    </citation>
    <scope>NUCLEOTIDE SEQUENCE [LARGE SCALE GENOMIC DNA]</scope>
    <source>
        <strain evidence="3 4">BIOML-A16</strain>
    </source>
</reference>
<dbReference type="EMBL" id="BQNZ01000001">
    <property type="protein sequence ID" value="GKH70363.1"/>
    <property type="molecule type" value="Genomic_DNA"/>
</dbReference>
<dbReference type="GeneID" id="49204209"/>
<dbReference type="Proteomes" id="UP000448908">
    <property type="component" value="Unassembled WGS sequence"/>
</dbReference>
<comment type="caution">
    <text evidence="3">The sequence shown here is derived from an EMBL/GenBank/DDBJ whole genome shotgun (WGS) entry which is preliminary data.</text>
</comment>
<keyword evidence="1" id="KW-0472">Membrane</keyword>
<keyword evidence="1" id="KW-0812">Transmembrane</keyword>
<name>A0A3R5Z347_9BACT</name>
<dbReference type="AlphaFoldDB" id="A0A3R5Z347"/>
<dbReference type="RefSeq" id="WP_005634257.1">
    <property type="nucleotide sequence ID" value="NZ_BAABYG010000001.1"/>
</dbReference>
<sequence>MDKLKNFIDTNREAFEDDLLPEGHFERFEQKLAVPRKSRATLYSLCAFAAAACIALLFLFKLPGGTPLPIQPRQVVTGQHACEVKEEIEELRLYYNMQMSDIISQMQAMYKLQRTPGTEELLKETKRVLTDNYMFEETVLPTLPCSNAGLYAMNLHYSTSLESLNIMLKQMENMEDFNRNSKQ</sequence>